<dbReference type="PANTHER" id="PTHR30204:SF69">
    <property type="entry name" value="MERR-FAMILY TRANSCRIPTIONAL REGULATOR"/>
    <property type="match status" value="1"/>
</dbReference>
<dbReference type="SUPFAM" id="SSF46955">
    <property type="entry name" value="Putative DNA-binding domain"/>
    <property type="match status" value="1"/>
</dbReference>
<sequence>MNNKILISDFVKLTGSTLKTVLYYHKIGLLKEPKRSTSGYRLYGAEELERMRVIKHLKHLGLDLKQIKEILGDTQNSRSIVEVLKSLQSELLIEKRNIEEQLSKIETLLNQEVEELKETSFASESFKVITETLNTNQVKEYRESSPELYNQQRNVFGVMDDFKWEKDYKENFKKIAEHFKEHPEQYKIALEFGKRLSKLKEMSEDDEEVEALAREGAEFIKKEPLLKEMLYGKSGFGETNENLFNEMSNRFLSPAQIKHKKLIQKYLNYEPENNK</sequence>
<dbReference type="Gene3D" id="1.10.1660.10">
    <property type="match status" value="1"/>
</dbReference>
<keyword evidence="1" id="KW-0678">Repressor</keyword>
<protein>
    <submittedName>
        <fullName evidence="7">DNA-binding transcriptional regulator, MerR family</fullName>
    </submittedName>
</protein>
<evidence type="ECO:0000256" key="1">
    <source>
        <dbReference type="ARBA" id="ARBA00022491"/>
    </source>
</evidence>
<organism evidence="7 8">
    <name type="scientific">Clostridium cavendishii DSM 21758</name>
    <dbReference type="NCBI Taxonomy" id="1121302"/>
    <lineage>
        <taxon>Bacteria</taxon>
        <taxon>Bacillati</taxon>
        <taxon>Bacillota</taxon>
        <taxon>Clostridia</taxon>
        <taxon>Eubacteriales</taxon>
        <taxon>Clostridiaceae</taxon>
        <taxon>Clostridium</taxon>
    </lineage>
</organism>
<name>A0A1M6GQW1_9CLOT</name>
<dbReference type="EMBL" id="FQZB01000006">
    <property type="protein sequence ID" value="SHJ12288.1"/>
    <property type="molecule type" value="Genomic_DNA"/>
</dbReference>
<accession>A0A1M6GQW1</accession>
<dbReference type="InterPro" id="IPR009061">
    <property type="entry name" value="DNA-bd_dom_put_sf"/>
</dbReference>
<dbReference type="PANTHER" id="PTHR30204">
    <property type="entry name" value="REDOX-CYCLING DRUG-SENSING TRANSCRIPTIONAL ACTIVATOR SOXR"/>
    <property type="match status" value="1"/>
</dbReference>
<dbReference type="RefSeq" id="WP_072985924.1">
    <property type="nucleotide sequence ID" value="NZ_FQZB01000006.1"/>
</dbReference>
<dbReference type="PRINTS" id="PR00040">
    <property type="entry name" value="HTHMERR"/>
</dbReference>
<dbReference type="Proteomes" id="UP000184310">
    <property type="component" value="Unassembled WGS sequence"/>
</dbReference>
<keyword evidence="5" id="KW-0175">Coiled coil</keyword>
<keyword evidence="3 7" id="KW-0238">DNA-binding</keyword>
<reference evidence="7 8" key="1">
    <citation type="submission" date="2016-11" db="EMBL/GenBank/DDBJ databases">
        <authorList>
            <person name="Jaros S."/>
            <person name="Januszkiewicz K."/>
            <person name="Wedrychowicz H."/>
        </authorList>
    </citation>
    <scope>NUCLEOTIDE SEQUENCE [LARGE SCALE GENOMIC DNA]</scope>
    <source>
        <strain evidence="7 8">DSM 21758</strain>
    </source>
</reference>
<evidence type="ECO:0000313" key="7">
    <source>
        <dbReference type="EMBL" id="SHJ12288.1"/>
    </source>
</evidence>
<feature type="domain" description="HTH merR-type" evidence="6">
    <location>
        <begin position="12"/>
        <end position="73"/>
    </location>
</feature>
<dbReference type="SMART" id="SM00422">
    <property type="entry name" value="HTH_MERR"/>
    <property type="match status" value="1"/>
</dbReference>
<feature type="coiled-coil region" evidence="5">
    <location>
        <begin position="84"/>
        <end position="115"/>
    </location>
</feature>
<gene>
    <name evidence="7" type="ORF">SAMN02745163_01355</name>
</gene>
<evidence type="ECO:0000256" key="5">
    <source>
        <dbReference type="SAM" id="Coils"/>
    </source>
</evidence>
<evidence type="ECO:0000313" key="8">
    <source>
        <dbReference type="Proteomes" id="UP000184310"/>
    </source>
</evidence>
<dbReference type="GO" id="GO:0003700">
    <property type="term" value="F:DNA-binding transcription factor activity"/>
    <property type="evidence" value="ECO:0007669"/>
    <property type="project" value="InterPro"/>
</dbReference>
<dbReference type="OrthoDB" id="1894615at2"/>
<dbReference type="STRING" id="1121302.SAMN02745163_01355"/>
<dbReference type="InterPro" id="IPR000551">
    <property type="entry name" value="MerR-type_HTH_dom"/>
</dbReference>
<dbReference type="GO" id="GO:0003677">
    <property type="term" value="F:DNA binding"/>
    <property type="evidence" value="ECO:0007669"/>
    <property type="project" value="UniProtKB-KW"/>
</dbReference>
<keyword evidence="8" id="KW-1185">Reference proteome</keyword>
<dbReference type="AlphaFoldDB" id="A0A1M6GQW1"/>
<keyword evidence="2" id="KW-0805">Transcription regulation</keyword>
<evidence type="ECO:0000256" key="3">
    <source>
        <dbReference type="ARBA" id="ARBA00023125"/>
    </source>
</evidence>
<dbReference type="InterPro" id="IPR047057">
    <property type="entry name" value="MerR_fam"/>
</dbReference>
<proteinExistence type="predicted"/>
<dbReference type="PROSITE" id="PS50937">
    <property type="entry name" value="HTH_MERR_2"/>
    <property type="match status" value="1"/>
</dbReference>
<evidence type="ECO:0000256" key="2">
    <source>
        <dbReference type="ARBA" id="ARBA00023015"/>
    </source>
</evidence>
<evidence type="ECO:0000259" key="6">
    <source>
        <dbReference type="PROSITE" id="PS50937"/>
    </source>
</evidence>
<dbReference type="CDD" id="cd01106">
    <property type="entry name" value="HTH_TipAL-Mta"/>
    <property type="match status" value="1"/>
</dbReference>
<evidence type="ECO:0000256" key="4">
    <source>
        <dbReference type="ARBA" id="ARBA00023163"/>
    </source>
</evidence>
<dbReference type="Pfam" id="PF13411">
    <property type="entry name" value="MerR_1"/>
    <property type="match status" value="1"/>
</dbReference>
<keyword evidence="4" id="KW-0804">Transcription</keyword>